<dbReference type="PANTHER" id="PTHR15394:SF3">
    <property type="entry name" value="SERINE HYDROLASE RBBP9"/>
    <property type="match status" value="1"/>
</dbReference>
<dbReference type="Gene3D" id="3.40.50.1820">
    <property type="entry name" value="alpha/beta hydrolase"/>
    <property type="match status" value="1"/>
</dbReference>
<dbReference type="STRING" id="1077936.SAMN05421545_0951"/>
<accession>A0A1N6UMF6</accession>
<dbReference type="Pfam" id="PF06821">
    <property type="entry name" value="Ser_hydrolase"/>
    <property type="match status" value="1"/>
</dbReference>
<dbReference type="GO" id="GO:0016787">
    <property type="term" value="F:hydrolase activity"/>
    <property type="evidence" value="ECO:0007669"/>
    <property type="project" value="InterPro"/>
</dbReference>
<evidence type="ECO:0000313" key="1">
    <source>
        <dbReference type="EMBL" id="SIQ66476.1"/>
    </source>
</evidence>
<gene>
    <name evidence="1" type="ORF">SAMN05421545_0951</name>
</gene>
<dbReference type="Proteomes" id="UP000185924">
    <property type="component" value="Unassembled WGS sequence"/>
</dbReference>
<dbReference type="EMBL" id="FTNM01000001">
    <property type="protein sequence ID" value="SIQ66476.1"/>
    <property type="molecule type" value="Genomic_DNA"/>
</dbReference>
<dbReference type="InterPro" id="IPR010662">
    <property type="entry name" value="RBBP9/YdeN"/>
</dbReference>
<organism evidence="1 2">
    <name type="scientific">Pontibacter lucknowensis</name>
    <dbReference type="NCBI Taxonomy" id="1077936"/>
    <lineage>
        <taxon>Bacteria</taxon>
        <taxon>Pseudomonadati</taxon>
        <taxon>Bacteroidota</taxon>
        <taxon>Cytophagia</taxon>
        <taxon>Cytophagales</taxon>
        <taxon>Hymenobacteraceae</taxon>
        <taxon>Pontibacter</taxon>
    </lineage>
</organism>
<keyword evidence="2" id="KW-1185">Reference proteome</keyword>
<proteinExistence type="predicted"/>
<dbReference type="AlphaFoldDB" id="A0A1N6UMF6"/>
<protein>
    <submittedName>
        <fullName evidence="1">Uncharacterized protein</fullName>
    </submittedName>
</protein>
<dbReference type="InterPro" id="IPR029058">
    <property type="entry name" value="AB_hydrolase_fold"/>
</dbReference>
<dbReference type="PANTHER" id="PTHR15394">
    <property type="entry name" value="SERINE HYDROLASE RBBP9"/>
    <property type="match status" value="1"/>
</dbReference>
<evidence type="ECO:0000313" key="2">
    <source>
        <dbReference type="Proteomes" id="UP000185924"/>
    </source>
</evidence>
<sequence>MGLEVSFLYLPLLSGLNTKSNMNINIPGLHNSDENHWQTIWENDHPSKFYRVIQSDWEKPDCVEWISKMEEELKQFDYKQLILIGHSVGCVTIIKWFEMYGHAIKGALFVAPSDVDSPGYPSYITGFNPMPASKLPFPTIVVASTDDHVVDFERAQLFARNWGSELVTLKEAGHIESKSGFGKWDFGLELIDRLKQMKVA</sequence>
<reference evidence="2" key="1">
    <citation type="submission" date="2017-01" db="EMBL/GenBank/DDBJ databases">
        <authorList>
            <person name="Varghese N."/>
            <person name="Submissions S."/>
        </authorList>
    </citation>
    <scope>NUCLEOTIDE SEQUENCE [LARGE SCALE GENOMIC DNA]</scope>
    <source>
        <strain evidence="2">DM9</strain>
    </source>
</reference>
<dbReference type="SUPFAM" id="SSF53474">
    <property type="entry name" value="alpha/beta-Hydrolases"/>
    <property type="match status" value="1"/>
</dbReference>
<name>A0A1N6UMF6_9BACT</name>